<dbReference type="GO" id="GO:0008081">
    <property type="term" value="F:phosphoric diester hydrolase activity"/>
    <property type="evidence" value="ECO:0007669"/>
    <property type="project" value="TreeGrafter"/>
</dbReference>
<keyword evidence="1" id="KW-0378">Hydrolase</keyword>
<evidence type="ECO:0000313" key="5">
    <source>
        <dbReference type="Proteomes" id="UP000673691"/>
    </source>
</evidence>
<feature type="compositionally biased region" description="Basic and acidic residues" evidence="3">
    <location>
        <begin position="492"/>
        <end position="504"/>
    </location>
</feature>
<dbReference type="GO" id="GO:0005615">
    <property type="term" value="C:extracellular space"/>
    <property type="evidence" value="ECO:0007669"/>
    <property type="project" value="TreeGrafter"/>
</dbReference>
<dbReference type="EMBL" id="JAEFCI010007798">
    <property type="protein sequence ID" value="KAG5458858.1"/>
    <property type="molecule type" value="Genomic_DNA"/>
</dbReference>
<dbReference type="SUPFAM" id="SSF56300">
    <property type="entry name" value="Metallo-dependent phosphatases"/>
    <property type="match status" value="1"/>
</dbReference>
<dbReference type="GO" id="GO:0000298">
    <property type="term" value="F:endopolyphosphatase activity"/>
    <property type="evidence" value="ECO:0007669"/>
    <property type="project" value="TreeGrafter"/>
</dbReference>
<dbReference type="GO" id="GO:0004309">
    <property type="term" value="F:exopolyphosphatase activity"/>
    <property type="evidence" value="ECO:0007669"/>
    <property type="project" value="TreeGrafter"/>
</dbReference>
<feature type="compositionally biased region" description="Acidic residues" evidence="3">
    <location>
        <begin position="433"/>
        <end position="491"/>
    </location>
</feature>
<accession>A0A8H8DHU6</accession>
<evidence type="ECO:0000313" key="4">
    <source>
        <dbReference type="EMBL" id="KAG5458858.1"/>
    </source>
</evidence>
<evidence type="ECO:0000256" key="1">
    <source>
        <dbReference type="ARBA" id="ARBA00022801"/>
    </source>
</evidence>
<protein>
    <recommendedName>
        <fullName evidence="6">Endopolyphosphatase</fullName>
    </recommendedName>
</protein>
<dbReference type="GO" id="GO:0006798">
    <property type="term" value="P:polyphosphate catabolic process"/>
    <property type="evidence" value="ECO:0007669"/>
    <property type="project" value="TreeGrafter"/>
</dbReference>
<dbReference type="PROSITE" id="PS51257">
    <property type="entry name" value="PROKAR_LIPOPROTEIN"/>
    <property type="match status" value="1"/>
</dbReference>
<evidence type="ECO:0000256" key="2">
    <source>
        <dbReference type="ARBA" id="ARBA00023180"/>
    </source>
</evidence>
<name>A0A8H8DHU6_9FUNG</name>
<dbReference type="GO" id="GO:0000324">
    <property type="term" value="C:fungal-type vacuole"/>
    <property type="evidence" value="ECO:0007669"/>
    <property type="project" value="TreeGrafter"/>
</dbReference>
<sequence length="706" mass="77452">MKPRPPACVAAASPGGFSCSRRAKAAGARTAFFPSALLLPLLLLLLQGLAPANADASASDRPSPQALRRAAPANDPGRARNLHGAFLHITDIHPVSVALLPLPTPADNVQNDFPPPTTPERTRRRPPVGARPLPPFGISYPVYKIIDRSARTNSTSQEVRYRLRATARSLAFNNNGTGEDGEFLQNFQHNEAGWWGAPGTSCDSPFSLVNATFAWAGRELGDKIDFIIWTGDNARCRVLTARGAHRHDSDRKNPRSEKEINALNRYIATMFRKTFAGNIPVVPSIGTFPSLCCRQGDQLHVFQRGGYFVRDVVPNKIAAISLNTMYFYNSNTAVNGCKGKRCPGKAHLAWLKVTLRLLRRRKMKVVISGHVSPATSNYYPRCLKKYTRIVSEFRDVIAAQVFGHNNLDHFFFLKEEYASSVGTTGVYERGEAERDENEDDEGEVDKDEAIDGEVDEDAEIKGEVDEEEDANGETGEEEDVDEDIDGDDEGDDGKNGRSDDEKANFVALDRTDSLIHPVSTRDNSQEAVVSVMSRSYVGELIKSFRKLPKRAGGAGDDAAYSVVHVTPSVIPVYNPSLRVFKYYTGGDPKCAQAAAVSPPAVAGARSRFGEITDYVQYYVDLAALYQRNGAAARPARFPGYEVEYVAREEYPLGGDGGGVGAAGSPRCAEPLGVPDWINLARRIAWDAQVQRKFMRYLYVSNLKVSE</sequence>
<organism evidence="4 5">
    <name type="scientific">Olpidium bornovanus</name>
    <dbReference type="NCBI Taxonomy" id="278681"/>
    <lineage>
        <taxon>Eukaryota</taxon>
        <taxon>Fungi</taxon>
        <taxon>Fungi incertae sedis</taxon>
        <taxon>Olpidiomycota</taxon>
        <taxon>Olpidiomycotina</taxon>
        <taxon>Olpidiomycetes</taxon>
        <taxon>Olpidiales</taxon>
        <taxon>Olpidiaceae</taxon>
        <taxon>Olpidium</taxon>
    </lineage>
</organism>
<keyword evidence="5" id="KW-1185">Reference proteome</keyword>
<dbReference type="InterPro" id="IPR029052">
    <property type="entry name" value="Metallo-depent_PP-like"/>
</dbReference>
<dbReference type="OrthoDB" id="348678at2759"/>
<dbReference type="Proteomes" id="UP000673691">
    <property type="component" value="Unassembled WGS sequence"/>
</dbReference>
<comment type="caution">
    <text evidence="4">The sequence shown here is derived from an EMBL/GenBank/DDBJ whole genome shotgun (WGS) entry which is preliminary data.</text>
</comment>
<keyword evidence="2" id="KW-0325">Glycoprotein</keyword>
<feature type="region of interest" description="Disordered" evidence="3">
    <location>
        <begin position="424"/>
        <end position="504"/>
    </location>
</feature>
<gene>
    <name evidence="4" type="ORF">BJ554DRAFT_840</name>
</gene>
<dbReference type="PANTHER" id="PTHR10340:SF55">
    <property type="entry name" value="ENDOPOLYPHOSPHATASE"/>
    <property type="match status" value="1"/>
</dbReference>
<feature type="region of interest" description="Disordered" evidence="3">
    <location>
        <begin position="54"/>
        <end position="79"/>
    </location>
</feature>
<evidence type="ECO:0008006" key="6">
    <source>
        <dbReference type="Google" id="ProtNLM"/>
    </source>
</evidence>
<reference evidence="4 5" key="1">
    <citation type="journal article" name="Sci. Rep.">
        <title>Genome-scale phylogenetic analyses confirm Olpidium as the closest living zoosporic fungus to the non-flagellated, terrestrial fungi.</title>
        <authorList>
            <person name="Chang Y."/>
            <person name="Rochon D."/>
            <person name="Sekimoto S."/>
            <person name="Wang Y."/>
            <person name="Chovatia M."/>
            <person name="Sandor L."/>
            <person name="Salamov A."/>
            <person name="Grigoriev I.V."/>
            <person name="Stajich J.E."/>
            <person name="Spatafora J.W."/>
        </authorList>
    </citation>
    <scope>NUCLEOTIDE SEQUENCE [LARGE SCALE GENOMIC DNA]</scope>
    <source>
        <strain evidence="4">S191</strain>
    </source>
</reference>
<dbReference type="PANTHER" id="PTHR10340">
    <property type="entry name" value="SPHINGOMYELIN PHOSPHODIESTERASE"/>
    <property type="match status" value="1"/>
</dbReference>
<feature type="region of interest" description="Disordered" evidence="3">
    <location>
        <begin position="103"/>
        <end position="131"/>
    </location>
</feature>
<evidence type="ECO:0000256" key="3">
    <source>
        <dbReference type="SAM" id="MobiDB-lite"/>
    </source>
</evidence>
<proteinExistence type="predicted"/>
<dbReference type="AlphaFoldDB" id="A0A8H8DHU6"/>